<name>A5CAG0_VITVI</name>
<gene>
    <name evidence="1" type="ORF">VITISV_017857</name>
</gene>
<dbReference type="AlphaFoldDB" id="A5CAG0"/>
<protein>
    <submittedName>
        <fullName evidence="1">Uncharacterized protein</fullName>
    </submittedName>
</protein>
<reference evidence="1" key="1">
    <citation type="journal article" date="2007" name="PLoS ONE">
        <title>The first genome sequence of an elite grapevine cultivar (Pinot noir Vitis vinifera L.): coping with a highly heterozygous genome.</title>
        <authorList>
            <person name="Velasco R."/>
            <person name="Zharkikh A."/>
            <person name="Troggio M."/>
            <person name="Cartwright D.A."/>
            <person name="Cestaro A."/>
            <person name="Pruss D."/>
            <person name="Pindo M."/>
            <person name="FitzGerald L.M."/>
            <person name="Vezzulli S."/>
            <person name="Reid J."/>
            <person name="Malacarne G."/>
            <person name="Iliev D."/>
            <person name="Coppola G."/>
            <person name="Wardell B."/>
            <person name="Micheletti D."/>
            <person name="Macalma T."/>
            <person name="Facci M."/>
            <person name="Mitchell J.T."/>
            <person name="Perazzolli M."/>
            <person name="Eldredge G."/>
            <person name="Gatto P."/>
            <person name="Oyzerski R."/>
            <person name="Moretto M."/>
            <person name="Gutin N."/>
            <person name="Stefanini M."/>
            <person name="Chen Y."/>
            <person name="Segala C."/>
            <person name="Davenport C."/>
            <person name="Dematte L."/>
            <person name="Mraz A."/>
            <person name="Battilana J."/>
            <person name="Stormo K."/>
            <person name="Costa F."/>
            <person name="Tao Q."/>
            <person name="Si-Ammour A."/>
            <person name="Harkins T."/>
            <person name="Lackey A."/>
            <person name="Perbost C."/>
            <person name="Taillon B."/>
            <person name="Stella A."/>
            <person name="Solovyev V."/>
            <person name="Fawcett J.A."/>
            <person name="Sterck L."/>
            <person name="Vandepoele K."/>
            <person name="Grando S.M."/>
            <person name="Toppo S."/>
            <person name="Moser C."/>
            <person name="Lanchbury J."/>
            <person name="Bogden R."/>
            <person name="Skolnick M."/>
            <person name="Sgaramella V."/>
            <person name="Bhatnagar S.K."/>
            <person name="Fontana P."/>
            <person name="Gutin A."/>
            <person name="Van de Peer Y."/>
            <person name="Salamini F."/>
            <person name="Viola R."/>
        </authorList>
    </citation>
    <scope>NUCLEOTIDE SEQUENCE</scope>
</reference>
<organism evidence="1">
    <name type="scientific">Vitis vinifera</name>
    <name type="common">Grape</name>
    <dbReference type="NCBI Taxonomy" id="29760"/>
    <lineage>
        <taxon>Eukaryota</taxon>
        <taxon>Viridiplantae</taxon>
        <taxon>Streptophyta</taxon>
        <taxon>Embryophyta</taxon>
        <taxon>Tracheophyta</taxon>
        <taxon>Spermatophyta</taxon>
        <taxon>Magnoliopsida</taxon>
        <taxon>eudicotyledons</taxon>
        <taxon>Gunneridae</taxon>
        <taxon>Pentapetalae</taxon>
        <taxon>rosids</taxon>
        <taxon>Vitales</taxon>
        <taxon>Vitaceae</taxon>
        <taxon>Viteae</taxon>
        <taxon>Vitis</taxon>
    </lineage>
</organism>
<evidence type="ECO:0000313" key="1">
    <source>
        <dbReference type="EMBL" id="CAN64384.1"/>
    </source>
</evidence>
<sequence length="77" mass="8687">MVMGPGPWLVVVIACKTCYTLVNDPDNLIRIARVGYPVVLWSGSFMESVRMPVLCKRRLIFLDAVRIREAETPLVLP</sequence>
<accession>A5CAG0</accession>
<dbReference type="EMBL" id="AM488095">
    <property type="protein sequence ID" value="CAN64384.1"/>
    <property type="molecule type" value="Genomic_DNA"/>
</dbReference>
<proteinExistence type="predicted"/>